<proteinExistence type="predicted"/>
<dbReference type="InterPro" id="IPR018973">
    <property type="entry name" value="MZB"/>
</dbReference>
<dbReference type="Pfam" id="PF00271">
    <property type="entry name" value="Helicase_C"/>
    <property type="match status" value="1"/>
</dbReference>
<dbReference type="InterPro" id="IPR011545">
    <property type="entry name" value="DEAD/DEAH_box_helicase_dom"/>
</dbReference>
<dbReference type="SMART" id="SM00487">
    <property type="entry name" value="DEXDc"/>
    <property type="match status" value="1"/>
</dbReference>
<evidence type="ECO:0000256" key="3">
    <source>
        <dbReference type="SAM" id="MobiDB-lite"/>
    </source>
</evidence>
<gene>
    <name evidence="6" type="ORF">GCM10009823_20650</name>
</gene>
<dbReference type="RefSeq" id="WP_344337091.1">
    <property type="nucleotide sequence ID" value="NZ_BAAAPZ010000008.1"/>
</dbReference>
<dbReference type="InterPro" id="IPR001650">
    <property type="entry name" value="Helicase_C-like"/>
</dbReference>
<dbReference type="PROSITE" id="PS51194">
    <property type="entry name" value="HELICASE_CTER"/>
    <property type="match status" value="1"/>
</dbReference>
<dbReference type="PANTHER" id="PTHR47957:SF3">
    <property type="entry name" value="ATP-DEPENDENT HELICASE HRQ1"/>
    <property type="match status" value="1"/>
</dbReference>
<organism evidence="6 7">
    <name type="scientific">Brevibacterium salitolerans</name>
    <dbReference type="NCBI Taxonomy" id="1403566"/>
    <lineage>
        <taxon>Bacteria</taxon>
        <taxon>Bacillati</taxon>
        <taxon>Actinomycetota</taxon>
        <taxon>Actinomycetes</taxon>
        <taxon>Micrococcales</taxon>
        <taxon>Brevibacteriaceae</taxon>
        <taxon>Brevibacterium</taxon>
    </lineage>
</organism>
<keyword evidence="1" id="KW-0547">Nucleotide-binding</keyword>
<evidence type="ECO:0000313" key="6">
    <source>
        <dbReference type="EMBL" id="GAA2099023.1"/>
    </source>
</evidence>
<dbReference type="InterPro" id="IPR027417">
    <property type="entry name" value="P-loop_NTPase"/>
</dbReference>
<dbReference type="InterPro" id="IPR014001">
    <property type="entry name" value="Helicase_ATP-bd"/>
</dbReference>
<comment type="caution">
    <text evidence="6">The sequence shown here is derived from an EMBL/GenBank/DDBJ whole genome shotgun (WGS) entry which is preliminary data.</text>
</comment>
<evidence type="ECO:0000259" key="5">
    <source>
        <dbReference type="PROSITE" id="PS51194"/>
    </source>
</evidence>
<evidence type="ECO:0000256" key="1">
    <source>
        <dbReference type="ARBA" id="ARBA00022741"/>
    </source>
</evidence>
<dbReference type="EMBL" id="BAAAPZ010000008">
    <property type="protein sequence ID" value="GAA2099023.1"/>
    <property type="molecule type" value="Genomic_DNA"/>
</dbReference>
<dbReference type="Gene3D" id="3.40.50.300">
    <property type="entry name" value="P-loop containing nucleotide triphosphate hydrolases"/>
    <property type="match status" value="2"/>
</dbReference>
<dbReference type="Pfam" id="PF00270">
    <property type="entry name" value="DEAD"/>
    <property type="match status" value="1"/>
</dbReference>
<protein>
    <recommendedName>
        <fullName evidence="8">DEAD/DEAH box helicase</fullName>
    </recommendedName>
</protein>
<dbReference type="Proteomes" id="UP001500984">
    <property type="component" value="Unassembled WGS sequence"/>
</dbReference>
<dbReference type="CDD" id="cd18797">
    <property type="entry name" value="SF2_C_Hrq"/>
    <property type="match status" value="1"/>
</dbReference>
<dbReference type="CDD" id="cd17923">
    <property type="entry name" value="DEXHc_Hrq1-like"/>
    <property type="match status" value="1"/>
</dbReference>
<evidence type="ECO:0000256" key="2">
    <source>
        <dbReference type="ARBA" id="ARBA00022840"/>
    </source>
</evidence>
<feature type="region of interest" description="Disordered" evidence="3">
    <location>
        <begin position="290"/>
        <end position="324"/>
    </location>
</feature>
<keyword evidence="2" id="KW-0067">ATP-binding</keyword>
<reference evidence="6 7" key="1">
    <citation type="journal article" date="2019" name="Int. J. Syst. Evol. Microbiol.">
        <title>The Global Catalogue of Microorganisms (GCM) 10K type strain sequencing project: providing services to taxonomists for standard genome sequencing and annotation.</title>
        <authorList>
            <consortium name="The Broad Institute Genomics Platform"/>
            <consortium name="The Broad Institute Genome Sequencing Center for Infectious Disease"/>
            <person name="Wu L."/>
            <person name="Ma J."/>
        </authorList>
    </citation>
    <scope>NUCLEOTIDE SEQUENCE [LARGE SCALE GENOMIC DNA]</scope>
    <source>
        <strain evidence="6 7">JCM 15900</strain>
    </source>
</reference>
<dbReference type="Pfam" id="PF22982">
    <property type="entry name" value="WHD_HRQ1"/>
    <property type="match status" value="1"/>
</dbReference>
<feature type="domain" description="Helicase C-terminal" evidence="5">
    <location>
        <begin position="374"/>
        <end position="530"/>
    </location>
</feature>
<dbReference type="SMART" id="SM00490">
    <property type="entry name" value="HELICc"/>
    <property type="match status" value="1"/>
</dbReference>
<dbReference type="PANTHER" id="PTHR47957">
    <property type="entry name" value="ATP-DEPENDENT HELICASE HRQ1"/>
    <property type="match status" value="1"/>
</dbReference>
<dbReference type="PROSITE" id="PS51192">
    <property type="entry name" value="HELICASE_ATP_BIND_1"/>
    <property type="match status" value="1"/>
</dbReference>
<evidence type="ECO:0000259" key="4">
    <source>
        <dbReference type="PROSITE" id="PS51192"/>
    </source>
</evidence>
<feature type="domain" description="Helicase ATP-binding" evidence="4">
    <location>
        <begin position="72"/>
        <end position="255"/>
    </location>
</feature>
<accession>A0ABN2WUH6</accession>
<name>A0ABN2WUH6_9MICO</name>
<dbReference type="InterPro" id="IPR055227">
    <property type="entry name" value="HRQ1_WHD"/>
</dbReference>
<sequence length="855" mass="91441">MHQDRLPDFSDSVLLDTITRFGERNDRITHVEAMPARLGVTADWPAWLDEEVRQAFITSGIPRPWTHQAAVAEHAHAGRHVIAATGTASGKSLGYLMPVLHAAVRGTAHPSGRGSVSLYLSPTKALAADQADTLRHLVLRGLRPSAYDGDTAQADRDWARRHANVLLTNPDMLHRSILPSHQRFSSLLKRLDYVVVDEAHQYRGVFGSHVALILRRLLRLARRYGADPVVIGASATAGDPAEVFSRLIGEDAVAVTEDASPRAAGRFVLWEPPLLPTGGRDALDEDPFGEGSVGGEPFGMVRDRADAGDPSAERAPESTGTNPWAEAGLADPWADSAVTDPWEDSSAVPAAELDVLPPESVWPEETARRSSLAEVADILTDTTCAGRRAIGFIASRRGAEALASMVKDQVSRVDGALVRTVAAYRGGYLPEERRLLETGLRNGRLLTVASTNALELGIDISGLDVVAIAGWPGTLASLWQQAGRAGRAGQEWLAVLIARDDPLDTYLVNHPEAIFDRSVDAVVIDPGNPYVLAGHLCAAAAETPLTREDFARFPAGTEAVVAQLTEARMLRQRPGGWFWAKSEKASDLSDIRTGGGTVRLVESSTGALLGTVDDAGSHHQSHPGAVYVHQGRTFTVLELDTDRRVALVEPVTVDYSTEAQSVTEISIVETTESRTLPSGARVSWGVVDVTTQVTGYRMRQLGSGIVMGEHPLDLPEQVLRTTAVWWSAPDALVDSAYVTPADLPGAVHAAEHAAIGLLPLFAGCDRWDIGGVSTARHADTGLPSVFVHDGQPGGAGFAERGFRAFEQWQTATRDAIEACGCLTGCPSCVHSPKCGNGNEPLEKYPAARLLTAILG</sequence>
<feature type="compositionally biased region" description="Basic and acidic residues" evidence="3">
    <location>
        <begin position="301"/>
        <end position="316"/>
    </location>
</feature>
<keyword evidence="7" id="KW-1185">Reference proteome</keyword>
<dbReference type="Pfam" id="PF09369">
    <property type="entry name" value="MZB"/>
    <property type="match status" value="1"/>
</dbReference>
<evidence type="ECO:0000313" key="7">
    <source>
        <dbReference type="Proteomes" id="UP001500984"/>
    </source>
</evidence>
<evidence type="ECO:0008006" key="8">
    <source>
        <dbReference type="Google" id="ProtNLM"/>
    </source>
</evidence>
<dbReference type="SUPFAM" id="SSF52540">
    <property type="entry name" value="P-loop containing nucleoside triphosphate hydrolases"/>
    <property type="match status" value="1"/>
</dbReference>